<evidence type="ECO:0000313" key="2">
    <source>
        <dbReference type="Proteomes" id="UP000613580"/>
    </source>
</evidence>
<dbReference type="Proteomes" id="UP000613580">
    <property type="component" value="Unassembled WGS sequence"/>
</dbReference>
<organism evidence="1 2">
    <name type="scientific">Mycena chlorophos</name>
    <name type="common">Agaric fungus</name>
    <name type="synonym">Agaricus chlorophos</name>
    <dbReference type="NCBI Taxonomy" id="658473"/>
    <lineage>
        <taxon>Eukaryota</taxon>
        <taxon>Fungi</taxon>
        <taxon>Dikarya</taxon>
        <taxon>Basidiomycota</taxon>
        <taxon>Agaricomycotina</taxon>
        <taxon>Agaricomycetes</taxon>
        <taxon>Agaricomycetidae</taxon>
        <taxon>Agaricales</taxon>
        <taxon>Marasmiineae</taxon>
        <taxon>Mycenaceae</taxon>
        <taxon>Mycena</taxon>
    </lineage>
</organism>
<reference evidence="1" key="1">
    <citation type="submission" date="2020-05" db="EMBL/GenBank/DDBJ databases">
        <title>Mycena genomes resolve the evolution of fungal bioluminescence.</title>
        <authorList>
            <person name="Tsai I.J."/>
        </authorList>
    </citation>
    <scope>NUCLEOTIDE SEQUENCE</scope>
    <source>
        <strain evidence="1">110903Hualien_Pintung</strain>
    </source>
</reference>
<dbReference type="Gene3D" id="3.80.10.10">
    <property type="entry name" value="Ribonuclease Inhibitor"/>
    <property type="match status" value="1"/>
</dbReference>
<evidence type="ECO:0008006" key="3">
    <source>
        <dbReference type="Google" id="ProtNLM"/>
    </source>
</evidence>
<name>A0A8H6WBA3_MYCCL</name>
<accession>A0A8H6WBA3</accession>
<dbReference type="InterPro" id="IPR032675">
    <property type="entry name" value="LRR_dom_sf"/>
</dbReference>
<keyword evidence="2" id="KW-1185">Reference proteome</keyword>
<evidence type="ECO:0000313" key="1">
    <source>
        <dbReference type="EMBL" id="KAF7308448.1"/>
    </source>
</evidence>
<gene>
    <name evidence="1" type="ORF">HMN09_00693700</name>
</gene>
<proteinExistence type="predicted"/>
<dbReference type="OrthoDB" id="2663142at2759"/>
<dbReference type="SUPFAM" id="SSF52047">
    <property type="entry name" value="RNI-like"/>
    <property type="match status" value="1"/>
</dbReference>
<sequence length="492" mass="55019">MHPALLLDDFLRLVFLELDPEFRPCLVALARTCRAWREPALDILWANMRSLLPLLELIPGLVCVDGVYNYTDTPDLSIFYSYARRVRSLTQRHTLRIHPRLLSTFSASTLSGLVSTRLASLDTQSLPAALSFTERLRQLDVDFGFKRRFAAPDETHLDNLRRVAPHLERVRLRGSADARLNACLAQMSSLQSLTLRTGAFITMETLVALSVLPSLRELDFDAGHVDPEAFAAISWPNAEPFQSLQHLRISAGAEMLQLFMTTTHSAYLRTLRLEAASDSAIDWKDILSAIGDNTSYTLQDLTIEHHLNDLEDIDDIPLEEHTQPQPKSTHNIERITVDTLRVLSRFDRLRKLIVDTTYPPDLSDMDMAELFGAGKRWPALRHLELGNFLTFECLPRSCLPRTTLAGLASVANGLAALHTLAIPLDVAVPSASKDTFDNRLARLVISSPTPPTDAPRIALHLRSIFPSLTEVEGMNDEHISSWNDVQSALLAL</sequence>
<protein>
    <recommendedName>
        <fullName evidence="3">F-box domain-containing protein</fullName>
    </recommendedName>
</protein>
<comment type="caution">
    <text evidence="1">The sequence shown here is derived from an EMBL/GenBank/DDBJ whole genome shotgun (WGS) entry which is preliminary data.</text>
</comment>
<dbReference type="AlphaFoldDB" id="A0A8H6WBA3"/>
<dbReference type="EMBL" id="JACAZE010000008">
    <property type="protein sequence ID" value="KAF7308448.1"/>
    <property type="molecule type" value="Genomic_DNA"/>
</dbReference>